<organism evidence="3">
    <name type="scientific">Albugo laibachii Nc14</name>
    <dbReference type="NCBI Taxonomy" id="890382"/>
    <lineage>
        <taxon>Eukaryota</taxon>
        <taxon>Sar</taxon>
        <taxon>Stramenopiles</taxon>
        <taxon>Oomycota</taxon>
        <taxon>Peronosporomycetes</taxon>
        <taxon>Albuginales</taxon>
        <taxon>Albuginaceae</taxon>
        <taxon>Albugo</taxon>
    </lineage>
</organism>
<evidence type="ECO:0000256" key="1">
    <source>
        <dbReference type="ARBA" id="ARBA00007469"/>
    </source>
</evidence>
<dbReference type="InterPro" id="IPR018188">
    <property type="entry name" value="RNase_T2_His_AS_1"/>
</dbReference>
<name>F0W089_9STRA</name>
<dbReference type="GO" id="GO:0003723">
    <property type="term" value="F:RNA binding"/>
    <property type="evidence" value="ECO:0007669"/>
    <property type="project" value="InterPro"/>
</dbReference>
<gene>
    <name evidence="3" type="primary">AlNc14C3G531</name>
    <name evidence="4" type="synonym">AlNc14C116G6534</name>
    <name evidence="3" type="ORF">ALNC14_006030</name>
    <name evidence="4" type="ORF">ALNC14_073870</name>
</gene>
<dbReference type="GO" id="GO:0033897">
    <property type="term" value="F:ribonuclease T2 activity"/>
    <property type="evidence" value="ECO:0007669"/>
    <property type="project" value="InterPro"/>
</dbReference>
<dbReference type="HOGENOM" id="CLU_077551_0_0_1"/>
<dbReference type="PANTHER" id="PTHR11240:SF22">
    <property type="entry name" value="RIBONUCLEASE T2"/>
    <property type="match status" value="1"/>
</dbReference>
<dbReference type="InterPro" id="IPR033130">
    <property type="entry name" value="RNase_T2_His_AS_2"/>
</dbReference>
<comment type="similarity">
    <text evidence="1 2">Belongs to the RNase T2 family.</text>
</comment>
<dbReference type="Pfam" id="PF00445">
    <property type="entry name" value="Ribonuclease_T2"/>
    <property type="match status" value="1"/>
</dbReference>
<dbReference type="EMBL" id="FR824048">
    <property type="protein sequence ID" value="CCA14460.1"/>
    <property type="molecule type" value="Genomic_DNA"/>
</dbReference>
<reference evidence="3" key="1">
    <citation type="journal article" date="2011" name="PLoS Biol.">
        <title>Gene gain and loss during evolution of obligate parasitism in the white rust pathogen of Arabidopsis thaliana.</title>
        <authorList>
            <person name="Kemen E."/>
            <person name="Gardiner A."/>
            <person name="Schultz-Larsen T."/>
            <person name="Kemen A.C."/>
            <person name="Balmuth A.L."/>
            <person name="Robert-Seilaniantz A."/>
            <person name="Bailey K."/>
            <person name="Holub E."/>
            <person name="Studholme D.J."/>
            <person name="Maclean D."/>
            <person name="Jones J.D."/>
        </authorList>
    </citation>
    <scope>NUCLEOTIDE SEQUENCE</scope>
</reference>
<sequence>MRGKGLWRIGFLRWSKGIDYPGGWAPGKAHNQCFDICKIKDDRPVLKHRVEGEEDATYDYLLLEQLYIPQYCRDLLEGVDYTVSHRPVLPYPDGIRCNGDVAVNELRMHGLWPNNYDGSYPSCCKLSKKLQNHPIQPISFYGRNYALLRRMQTQWVDPTQSTSFEALCELYNHEFQKHGSCFVAGSERDEDINELSALYFDYALQAASHVGNSSNYIKMLAAASPNASISLRDLHAIYPKRIQVFCSNTHPEYTRLAAIRTCYARPEALSVDESDIQLIDCPVAQFGGSYSSCDPIKPVSLLGYRPIRSNPTEFS</sequence>
<evidence type="ECO:0000256" key="2">
    <source>
        <dbReference type="RuleBase" id="RU004328"/>
    </source>
</evidence>
<dbReference type="EMBL" id="FR824161">
    <property type="protein sequence ID" value="CCA21244.1"/>
    <property type="molecule type" value="Genomic_DNA"/>
</dbReference>
<evidence type="ECO:0000313" key="4">
    <source>
        <dbReference type="EMBL" id="CCA21244.1"/>
    </source>
</evidence>
<dbReference type="SUPFAM" id="SSF55895">
    <property type="entry name" value="Ribonuclease Rh-like"/>
    <property type="match status" value="1"/>
</dbReference>
<protein>
    <submittedName>
        <fullName evidence="4">Uncharacterized protein AlNc14C116G6534</fullName>
    </submittedName>
    <submittedName>
        <fullName evidence="3">Uncharacterized protein AlNc14C3G531</fullName>
    </submittedName>
</protein>
<evidence type="ECO:0000313" key="3">
    <source>
        <dbReference type="EMBL" id="CCA14460.1"/>
    </source>
</evidence>
<dbReference type="AlphaFoldDB" id="F0W089"/>
<dbReference type="PROSITE" id="PS00531">
    <property type="entry name" value="RNASE_T2_2"/>
    <property type="match status" value="1"/>
</dbReference>
<dbReference type="GO" id="GO:0005576">
    <property type="term" value="C:extracellular region"/>
    <property type="evidence" value="ECO:0007669"/>
    <property type="project" value="TreeGrafter"/>
</dbReference>
<reference evidence="3" key="2">
    <citation type="submission" date="2011-02" db="EMBL/GenBank/DDBJ databases">
        <authorList>
            <person name="MacLean D."/>
        </authorList>
    </citation>
    <scope>NUCLEOTIDE SEQUENCE</scope>
</reference>
<dbReference type="Gene3D" id="3.90.730.10">
    <property type="entry name" value="Ribonuclease T2-like"/>
    <property type="match status" value="1"/>
</dbReference>
<dbReference type="PROSITE" id="PS00530">
    <property type="entry name" value="RNASE_T2_1"/>
    <property type="match status" value="1"/>
</dbReference>
<proteinExistence type="inferred from homology"/>
<dbReference type="InterPro" id="IPR001568">
    <property type="entry name" value="RNase_T2-like"/>
</dbReference>
<dbReference type="PANTHER" id="PTHR11240">
    <property type="entry name" value="RIBONUCLEASE T2"/>
    <property type="match status" value="1"/>
</dbReference>
<accession>F0W089</accession>
<dbReference type="InterPro" id="IPR036430">
    <property type="entry name" value="RNase_T2-like_sf"/>
</dbReference>
<dbReference type="GO" id="GO:0006401">
    <property type="term" value="P:RNA catabolic process"/>
    <property type="evidence" value="ECO:0007669"/>
    <property type="project" value="TreeGrafter"/>
</dbReference>